<comment type="caution">
    <text evidence="3">The sequence shown here is derived from an EMBL/GenBank/DDBJ whole genome shotgun (WGS) entry which is preliminary data.</text>
</comment>
<name>A0A3D9KEX1_9BACL</name>
<dbReference type="InterPro" id="IPR014710">
    <property type="entry name" value="RmlC-like_jellyroll"/>
</dbReference>
<proteinExistence type="predicted"/>
<dbReference type="GO" id="GO:0009298">
    <property type="term" value="P:GDP-mannose biosynthetic process"/>
    <property type="evidence" value="ECO:0007669"/>
    <property type="project" value="TreeGrafter"/>
</dbReference>
<dbReference type="AlphaFoldDB" id="A0A3D9KEX1"/>
<gene>
    <name evidence="3" type="ORF">DFP98_10549</name>
</gene>
<sequence>MKIVLLSGGSGRRLWPLSNAARSKQFLRILRNPHGEMESMVQRVWRQLGAAGLKDQCTIVTGTLQADTIRRQLGDEVQLLVEPESRDTYPAIALAAAYLHSVRRVAADEAVIVLPVDPYVDDLFFEKLKELETMLSRTSADLGLVGVTPTYPSTKYGYIVPEVSEDAEASGFSEAAEGARAYGRVASFHEKPAEAVASRLIEERKALWNCGVFAFRLGYMAERIRQAGLPFQYEKLIEDYRRLPKTSFDFEVVETCGNIAMMVYDGYWKDLGTWNTLTEEMGVAQIGKGTVSPDSRNTHLINEIHIPVTVLGLSNIVVAVSPDGILVTDKEASPRLKELLEGVQSPMYVEYDWGTSRVLDYERIDENNEIVTTRLTVAAGKRTDAECAPKRETVWTIVSGRGEALLDGVSQAVGRGSVLRISAKQQVSFEAFEDSELIEIQTGSPSREEGAQRRSYPLGSAVI</sequence>
<keyword evidence="4" id="KW-1185">Reference proteome</keyword>
<feature type="region of interest" description="Disordered" evidence="1">
    <location>
        <begin position="442"/>
        <end position="463"/>
    </location>
</feature>
<evidence type="ECO:0000256" key="1">
    <source>
        <dbReference type="SAM" id="MobiDB-lite"/>
    </source>
</evidence>
<accession>A0A3D9KEX1</accession>
<dbReference type="PANTHER" id="PTHR46390:SF1">
    <property type="entry name" value="MANNOSE-1-PHOSPHATE GUANYLYLTRANSFERASE"/>
    <property type="match status" value="1"/>
</dbReference>
<reference evidence="3 4" key="1">
    <citation type="submission" date="2018-07" db="EMBL/GenBank/DDBJ databases">
        <title>Genomic Encyclopedia of Type Strains, Phase III (KMG-III): the genomes of soil and plant-associated and newly described type strains.</title>
        <authorList>
            <person name="Whitman W."/>
        </authorList>
    </citation>
    <scope>NUCLEOTIDE SEQUENCE [LARGE SCALE GENOMIC DNA]</scope>
    <source>
        <strain evidence="3 4">CECT 7287</strain>
    </source>
</reference>
<dbReference type="Proteomes" id="UP000256977">
    <property type="component" value="Unassembled WGS sequence"/>
</dbReference>
<keyword evidence="3" id="KW-0808">Transferase</keyword>
<dbReference type="PANTHER" id="PTHR46390">
    <property type="entry name" value="MANNOSE-1-PHOSPHATE GUANYLYLTRANSFERASE"/>
    <property type="match status" value="1"/>
</dbReference>
<dbReference type="GO" id="GO:0004475">
    <property type="term" value="F:mannose-1-phosphate guanylyltransferase (GTP) activity"/>
    <property type="evidence" value="ECO:0007669"/>
    <property type="project" value="TreeGrafter"/>
</dbReference>
<dbReference type="SUPFAM" id="SSF51182">
    <property type="entry name" value="RmlC-like cupins"/>
    <property type="match status" value="1"/>
</dbReference>
<dbReference type="OrthoDB" id="9806359at2"/>
<protein>
    <submittedName>
        <fullName evidence="3">Mannose-1-phosphate guanylyltransferase</fullName>
    </submittedName>
</protein>
<evidence type="ECO:0000313" key="4">
    <source>
        <dbReference type="Proteomes" id="UP000256977"/>
    </source>
</evidence>
<dbReference type="EMBL" id="QRDZ01000005">
    <property type="protein sequence ID" value="RED85045.1"/>
    <property type="molecule type" value="Genomic_DNA"/>
</dbReference>
<dbReference type="Gene3D" id="3.90.550.10">
    <property type="entry name" value="Spore Coat Polysaccharide Biosynthesis Protein SpsA, Chain A"/>
    <property type="match status" value="1"/>
</dbReference>
<dbReference type="Pfam" id="PF00483">
    <property type="entry name" value="NTP_transferase"/>
    <property type="match status" value="1"/>
</dbReference>
<evidence type="ECO:0000259" key="2">
    <source>
        <dbReference type="Pfam" id="PF00483"/>
    </source>
</evidence>
<dbReference type="Gene3D" id="2.60.120.10">
    <property type="entry name" value="Jelly Rolls"/>
    <property type="match status" value="1"/>
</dbReference>
<dbReference type="InterPro" id="IPR051161">
    <property type="entry name" value="Mannose-6P_isomerase_type2"/>
</dbReference>
<keyword evidence="3" id="KW-0548">Nucleotidyltransferase</keyword>
<feature type="domain" description="Nucleotidyl transferase" evidence="2">
    <location>
        <begin position="3"/>
        <end position="280"/>
    </location>
</feature>
<evidence type="ECO:0000313" key="3">
    <source>
        <dbReference type="EMBL" id="RED85045.1"/>
    </source>
</evidence>
<dbReference type="InterPro" id="IPR011051">
    <property type="entry name" value="RmlC_Cupin_sf"/>
</dbReference>
<dbReference type="SUPFAM" id="SSF53448">
    <property type="entry name" value="Nucleotide-diphospho-sugar transferases"/>
    <property type="match status" value="1"/>
</dbReference>
<organism evidence="3 4">
    <name type="scientific">Cohnella phaseoli</name>
    <dbReference type="NCBI Taxonomy" id="456490"/>
    <lineage>
        <taxon>Bacteria</taxon>
        <taxon>Bacillati</taxon>
        <taxon>Bacillota</taxon>
        <taxon>Bacilli</taxon>
        <taxon>Bacillales</taxon>
        <taxon>Paenibacillaceae</taxon>
        <taxon>Cohnella</taxon>
    </lineage>
</organism>
<dbReference type="InterPro" id="IPR005835">
    <property type="entry name" value="NTP_transferase_dom"/>
</dbReference>
<dbReference type="InterPro" id="IPR029044">
    <property type="entry name" value="Nucleotide-diphossugar_trans"/>
</dbReference>